<dbReference type="PANTHER" id="PTHR15615:SF36">
    <property type="entry name" value="PHO85 CYCLIN-5"/>
    <property type="match status" value="1"/>
</dbReference>
<dbReference type="OrthoDB" id="286814at2759"/>
<dbReference type="Pfam" id="PF08613">
    <property type="entry name" value="Cyclin"/>
    <property type="match status" value="1"/>
</dbReference>
<dbReference type="STRING" id="578455.G2R3K9"/>
<evidence type="ECO:0000256" key="1">
    <source>
        <dbReference type="SAM" id="MobiDB-lite"/>
    </source>
</evidence>
<dbReference type="CDD" id="cd20557">
    <property type="entry name" value="CYCLIN_ScPCL1-like"/>
    <property type="match status" value="1"/>
</dbReference>
<proteinExistence type="predicted"/>
<reference evidence="2 3" key="1">
    <citation type="journal article" date="2011" name="Nat. Biotechnol.">
        <title>Comparative genomic analysis of the thermophilic biomass-degrading fungi Myceliophthora thermophila and Thielavia terrestris.</title>
        <authorList>
            <person name="Berka R.M."/>
            <person name="Grigoriev I.V."/>
            <person name="Otillar R."/>
            <person name="Salamov A."/>
            <person name="Grimwood J."/>
            <person name="Reid I."/>
            <person name="Ishmael N."/>
            <person name="John T."/>
            <person name="Darmond C."/>
            <person name="Moisan M.-C."/>
            <person name="Henrissat B."/>
            <person name="Coutinho P.M."/>
            <person name="Lombard V."/>
            <person name="Natvig D.O."/>
            <person name="Lindquist E."/>
            <person name="Schmutz J."/>
            <person name="Lucas S."/>
            <person name="Harris P."/>
            <person name="Powlowski J."/>
            <person name="Bellemare A."/>
            <person name="Taylor D."/>
            <person name="Butler G."/>
            <person name="de Vries R.P."/>
            <person name="Allijn I.E."/>
            <person name="van den Brink J."/>
            <person name="Ushinsky S."/>
            <person name="Storms R."/>
            <person name="Powell A.J."/>
            <person name="Paulsen I.T."/>
            <person name="Elbourne L.D.H."/>
            <person name="Baker S.E."/>
            <person name="Magnuson J."/>
            <person name="LaBoissiere S."/>
            <person name="Clutterbuck A.J."/>
            <person name="Martinez D."/>
            <person name="Wogulis M."/>
            <person name="de Leon A.L."/>
            <person name="Rey M.W."/>
            <person name="Tsang A."/>
        </authorList>
    </citation>
    <scope>NUCLEOTIDE SEQUENCE [LARGE SCALE GENOMIC DNA]</scope>
    <source>
        <strain evidence="3">ATCC 38088 / NRRL 8126</strain>
    </source>
</reference>
<dbReference type="Gene3D" id="1.10.472.10">
    <property type="entry name" value="Cyclin-like"/>
    <property type="match status" value="1"/>
</dbReference>
<feature type="compositionally biased region" description="Low complexity" evidence="1">
    <location>
        <begin position="48"/>
        <end position="57"/>
    </location>
</feature>
<evidence type="ECO:0000313" key="3">
    <source>
        <dbReference type="Proteomes" id="UP000008181"/>
    </source>
</evidence>
<feature type="region of interest" description="Disordered" evidence="1">
    <location>
        <begin position="105"/>
        <end position="133"/>
    </location>
</feature>
<feature type="region of interest" description="Disordered" evidence="1">
    <location>
        <begin position="475"/>
        <end position="515"/>
    </location>
</feature>
<dbReference type="GeneID" id="11518938"/>
<dbReference type="GO" id="GO:0019901">
    <property type="term" value="F:protein kinase binding"/>
    <property type="evidence" value="ECO:0007669"/>
    <property type="project" value="InterPro"/>
</dbReference>
<keyword evidence="3" id="KW-1185">Reference proteome</keyword>
<dbReference type="PANTHER" id="PTHR15615">
    <property type="match status" value="1"/>
</dbReference>
<feature type="compositionally biased region" description="Low complexity" evidence="1">
    <location>
        <begin position="66"/>
        <end position="82"/>
    </location>
</feature>
<dbReference type="eggNOG" id="KOG1674">
    <property type="taxonomic scope" value="Eukaryota"/>
</dbReference>
<dbReference type="GO" id="GO:0000307">
    <property type="term" value="C:cyclin-dependent protein kinase holoenzyme complex"/>
    <property type="evidence" value="ECO:0007669"/>
    <property type="project" value="TreeGrafter"/>
</dbReference>
<sequence length="784" mass="84885">MMSAGIHEPPYSIHLARNAPYNLPLAALASSSSSSLWSDVASQHSDDSVSTAATSDSDSSDSHYFSRAPTSSQTSVSSLGSSCESAIHPHGTCVKHQAQAHAQVELPAELRQNPRRTGTSATSRTGRPPSLVRQADRKVSFVENLVETSTHIVEAIWPTSSVPSRHDGGGKAVLPLRKFIEETLRRSRTSYSTLQVALYYLILIKPHVPVAYDFTTEQPNDCPSSQAIQCGRRMFLAALILASKYLQDRNYSARAWSKISGLNTLEINQNELVFLLAVNWKLHLTEEIYKRWADCVSNLTPTQPPSPGGAAQQLYEQQCYEFRRIILNLTPDLDNLEDLAPWSPTRTHTQELPPRSLYTPPAERAGAFASDVELATPFKPHGLPAVMEPVPSMTHASGRLAPALGLLPTPRLTPQTSGFSTPAAGAASSVLGRSSSMGFAMAQASASIVAQSMDRWPPSAASSPLSYVTRRSSLANSVSTASSPESMISDSSRVSRSSSISSASSVSAPSTRMDVQARCRYGKPYGDRLSLRPAIASVPEDDEAAYLMASPEPYAVPTGKESCFVSSDMPLARGEREMDDAARALQELQRHGAGRPAVQVKAGSKRSRALSMENSLQDDVREMLASQHKSNSSWPETMVHVRAGASRRSSQVSVLKGSGHKRICCSTEAALPLRIPSLHPAVGGYGGPGMWEGHTLVLLLFSCIVPFWGVVAEGGLDEFFDSSYQPWRHLAHRRLRWQAKGNERKVRYVLGLHAWSWIMGTWALGAGEGGILSNSLGKAGCCVR</sequence>
<feature type="region of interest" description="Disordered" evidence="1">
    <location>
        <begin position="48"/>
        <end position="83"/>
    </location>
</feature>
<feature type="compositionally biased region" description="Low complexity" evidence="1">
    <location>
        <begin position="115"/>
        <end position="127"/>
    </location>
</feature>
<protein>
    <recommendedName>
        <fullName evidence="4">Cyclin N-terminal domain-containing protein</fullName>
    </recommendedName>
</protein>
<gene>
    <name evidence="2" type="ORF">THITE_2111751</name>
</gene>
<organism evidence="2 3">
    <name type="scientific">Thermothielavioides terrestris (strain ATCC 38088 / NRRL 8126)</name>
    <name type="common">Thielavia terrestris</name>
    <dbReference type="NCBI Taxonomy" id="578455"/>
    <lineage>
        <taxon>Eukaryota</taxon>
        <taxon>Fungi</taxon>
        <taxon>Dikarya</taxon>
        <taxon>Ascomycota</taxon>
        <taxon>Pezizomycotina</taxon>
        <taxon>Sordariomycetes</taxon>
        <taxon>Sordariomycetidae</taxon>
        <taxon>Sordariales</taxon>
        <taxon>Chaetomiaceae</taxon>
        <taxon>Thermothielavioides</taxon>
        <taxon>Thermothielavioides terrestris</taxon>
    </lineage>
</organism>
<dbReference type="GO" id="GO:0005634">
    <property type="term" value="C:nucleus"/>
    <property type="evidence" value="ECO:0007669"/>
    <property type="project" value="TreeGrafter"/>
</dbReference>
<dbReference type="AlphaFoldDB" id="G2R3K9"/>
<dbReference type="InterPro" id="IPR013922">
    <property type="entry name" value="Cyclin_PHO80-like"/>
</dbReference>
<dbReference type="KEGG" id="ttt:THITE_2111751"/>
<accession>G2R3K9</accession>
<feature type="compositionally biased region" description="Low complexity" evidence="1">
    <location>
        <begin position="475"/>
        <end position="510"/>
    </location>
</feature>
<name>G2R3K9_THETT</name>
<evidence type="ECO:0008006" key="4">
    <source>
        <dbReference type="Google" id="ProtNLM"/>
    </source>
</evidence>
<dbReference type="GO" id="GO:0016538">
    <property type="term" value="F:cyclin-dependent protein serine/threonine kinase regulator activity"/>
    <property type="evidence" value="ECO:0007669"/>
    <property type="project" value="TreeGrafter"/>
</dbReference>
<dbReference type="RefSeq" id="XP_003651445.1">
    <property type="nucleotide sequence ID" value="XM_003651397.1"/>
</dbReference>
<dbReference type="EMBL" id="CP003010">
    <property type="protein sequence ID" value="AEO65109.1"/>
    <property type="molecule type" value="Genomic_DNA"/>
</dbReference>
<dbReference type="Proteomes" id="UP000008181">
    <property type="component" value="Chromosome 2"/>
</dbReference>
<evidence type="ECO:0000313" key="2">
    <source>
        <dbReference type="EMBL" id="AEO65109.1"/>
    </source>
</evidence>
<dbReference type="HOGENOM" id="CLU_015683_1_1_1"/>